<evidence type="ECO:0000256" key="6">
    <source>
        <dbReference type="ARBA" id="ARBA00022737"/>
    </source>
</evidence>
<accession>A0A485L2Q8</accession>
<dbReference type="PANTHER" id="PTHR13344">
    <property type="entry name" value="NADH-UBIQUINONE OXIDOREDUCTASE"/>
    <property type="match status" value="1"/>
</dbReference>
<dbReference type="OrthoDB" id="276296at2759"/>
<evidence type="ECO:0000256" key="8">
    <source>
        <dbReference type="ARBA" id="ARBA00023128"/>
    </source>
</evidence>
<name>A0A485L2Q8_9STRA</name>
<organism evidence="11 12">
    <name type="scientific">Aphanomyces stellatus</name>
    <dbReference type="NCBI Taxonomy" id="120398"/>
    <lineage>
        <taxon>Eukaryota</taxon>
        <taxon>Sar</taxon>
        <taxon>Stramenopiles</taxon>
        <taxon>Oomycota</taxon>
        <taxon>Saprolegniomycetes</taxon>
        <taxon>Saprolegniales</taxon>
        <taxon>Verrucalvaceae</taxon>
        <taxon>Aphanomyces</taxon>
    </lineage>
</organism>
<evidence type="ECO:0000256" key="9">
    <source>
        <dbReference type="ARBA" id="ARBA00023157"/>
    </source>
</evidence>
<dbReference type="PANTHER" id="PTHR13344:SF0">
    <property type="entry name" value="NADH DEHYDROGENASE [UBIQUINONE] 1 ALPHA SUBCOMPLEX SUBUNIT 8"/>
    <property type="match status" value="1"/>
</dbReference>
<dbReference type="Proteomes" id="UP000332933">
    <property type="component" value="Unassembled WGS sequence"/>
</dbReference>
<evidence type="ECO:0000256" key="2">
    <source>
        <dbReference type="ARBA" id="ARBA00004173"/>
    </source>
</evidence>
<comment type="subcellular location">
    <subcellularLocation>
        <location evidence="2">Mitochondrion</location>
    </subcellularLocation>
</comment>
<dbReference type="GO" id="GO:0006120">
    <property type="term" value="P:mitochondrial electron transport, NADH to ubiquinone"/>
    <property type="evidence" value="ECO:0007669"/>
    <property type="project" value="InterPro"/>
</dbReference>
<keyword evidence="8" id="KW-0496">Mitochondrion</keyword>
<reference evidence="10" key="2">
    <citation type="submission" date="2019-06" db="EMBL/GenBank/DDBJ databases">
        <title>Genomics analysis of Aphanomyces spp. identifies a new class of oomycete effector associated with host adaptation.</title>
        <authorList>
            <person name="Gaulin E."/>
        </authorList>
    </citation>
    <scope>NUCLEOTIDE SEQUENCE</scope>
    <source>
        <strain evidence="10">CBS 578.67</strain>
    </source>
</reference>
<evidence type="ECO:0000313" key="12">
    <source>
        <dbReference type="Proteomes" id="UP000332933"/>
    </source>
</evidence>
<evidence type="ECO:0000256" key="1">
    <source>
        <dbReference type="ARBA" id="ARBA00003195"/>
    </source>
</evidence>
<dbReference type="AlphaFoldDB" id="A0A485L2Q8"/>
<evidence type="ECO:0000256" key="4">
    <source>
        <dbReference type="ARBA" id="ARBA00022448"/>
    </source>
</evidence>
<proteinExistence type="inferred from homology"/>
<dbReference type="EMBL" id="VJMH01005583">
    <property type="protein sequence ID" value="KAF0694260.1"/>
    <property type="molecule type" value="Genomic_DNA"/>
</dbReference>
<keyword evidence="4" id="KW-0813">Transport</keyword>
<evidence type="ECO:0000256" key="3">
    <source>
        <dbReference type="ARBA" id="ARBA00010705"/>
    </source>
</evidence>
<comment type="function">
    <text evidence="1">Accessory subunit of the mitochondrial membrane respiratory chain NADH dehydrogenase (Complex I), that is believed not to be involved in catalysis. Complex I functions in the transfer of electrons from NADH to the respiratory chain. The immediate electron acceptor for the enzyme is believed to be ubiquinone.</text>
</comment>
<keyword evidence="5" id="KW-0679">Respiratory chain</keyword>
<keyword evidence="7" id="KW-0249">Electron transport</keyword>
<evidence type="ECO:0000256" key="7">
    <source>
        <dbReference type="ARBA" id="ARBA00022982"/>
    </source>
</evidence>
<keyword evidence="6" id="KW-0677">Repeat</keyword>
<evidence type="ECO:0000256" key="5">
    <source>
        <dbReference type="ARBA" id="ARBA00022660"/>
    </source>
</evidence>
<reference evidence="11 12" key="1">
    <citation type="submission" date="2019-03" db="EMBL/GenBank/DDBJ databases">
        <authorList>
            <person name="Gaulin E."/>
            <person name="Dumas B."/>
        </authorList>
    </citation>
    <scope>NUCLEOTIDE SEQUENCE [LARGE SCALE GENOMIC DNA]</scope>
    <source>
        <strain evidence="11">CBS 568.67</strain>
    </source>
</reference>
<evidence type="ECO:0000313" key="10">
    <source>
        <dbReference type="EMBL" id="KAF0694260.1"/>
    </source>
</evidence>
<evidence type="ECO:0000313" key="11">
    <source>
        <dbReference type="EMBL" id="VFT91673.1"/>
    </source>
</evidence>
<protein>
    <submittedName>
        <fullName evidence="11">Aste57867_14855 protein</fullName>
    </submittedName>
</protein>
<sequence>MSSTTTPVTDSTALMCAATIYGTECSEANKNYFVCKSQDENPRACLVPGEKVTACVLKTLRVLETHCGDSFTKYKKAMDSNWHELQACRKEQAAMEACYRDWKQSSKQ</sequence>
<comment type="similarity">
    <text evidence="3">Belongs to the complex I NDUFA8 subunit family.</text>
</comment>
<gene>
    <name evidence="11" type="primary">Aste57867_14855</name>
    <name evidence="10" type="ORF">As57867_014799</name>
    <name evidence="11" type="ORF">ASTE57867_14855</name>
</gene>
<keyword evidence="9" id="KW-1015">Disulfide bond</keyword>
<keyword evidence="12" id="KW-1185">Reference proteome</keyword>
<dbReference type="EMBL" id="CAADRA010005604">
    <property type="protein sequence ID" value="VFT91673.1"/>
    <property type="molecule type" value="Genomic_DNA"/>
</dbReference>
<dbReference type="GO" id="GO:0005739">
    <property type="term" value="C:mitochondrion"/>
    <property type="evidence" value="ECO:0007669"/>
    <property type="project" value="UniProtKB-SubCell"/>
</dbReference>
<dbReference type="InterPro" id="IPR016680">
    <property type="entry name" value="NDUFA8"/>
</dbReference>